<evidence type="ECO:0000256" key="14">
    <source>
        <dbReference type="SAM" id="MobiDB-lite"/>
    </source>
</evidence>
<evidence type="ECO:0000256" key="2">
    <source>
        <dbReference type="ARBA" id="ARBA00004609"/>
    </source>
</evidence>
<dbReference type="GO" id="GO:0009272">
    <property type="term" value="P:fungal-type cell wall biogenesis"/>
    <property type="evidence" value="ECO:0007669"/>
    <property type="project" value="UniProtKB-ARBA"/>
</dbReference>
<dbReference type="GO" id="GO:0005886">
    <property type="term" value="C:plasma membrane"/>
    <property type="evidence" value="ECO:0007669"/>
    <property type="project" value="UniProtKB-SubCell"/>
</dbReference>
<evidence type="ECO:0000256" key="11">
    <source>
        <dbReference type="ARBA" id="ARBA00023326"/>
    </source>
</evidence>
<dbReference type="SUPFAM" id="SSF88713">
    <property type="entry name" value="Glycoside hydrolase/deacetylase"/>
    <property type="match status" value="1"/>
</dbReference>
<gene>
    <name evidence="16" type="ORF">MSAN_01918300</name>
</gene>
<feature type="compositionally biased region" description="Low complexity" evidence="14">
    <location>
        <begin position="398"/>
        <end position="428"/>
    </location>
</feature>
<evidence type="ECO:0000313" key="16">
    <source>
        <dbReference type="EMBL" id="KAF7344373.1"/>
    </source>
</evidence>
<comment type="catalytic activity">
    <reaction evidence="13">
        <text>[(1-&gt;4)-N-acetyl-beta-D-glucosaminyl](n) + n H2O = chitosan + n acetate</text>
        <dbReference type="Rhea" id="RHEA:10464"/>
        <dbReference type="Rhea" id="RHEA-COMP:9593"/>
        <dbReference type="Rhea" id="RHEA-COMP:9597"/>
        <dbReference type="ChEBI" id="CHEBI:15377"/>
        <dbReference type="ChEBI" id="CHEBI:17029"/>
        <dbReference type="ChEBI" id="CHEBI:30089"/>
        <dbReference type="ChEBI" id="CHEBI:57704"/>
        <dbReference type="EC" id="3.5.1.41"/>
    </reaction>
    <physiologicalReaction direction="left-to-right" evidence="13">
        <dbReference type="Rhea" id="RHEA:10465"/>
    </physiologicalReaction>
</comment>
<dbReference type="PROSITE" id="PS51677">
    <property type="entry name" value="NODB"/>
    <property type="match status" value="1"/>
</dbReference>
<keyword evidence="11" id="KW-0624">Polysaccharide degradation</keyword>
<keyword evidence="7" id="KW-0119">Carbohydrate metabolism</keyword>
<dbReference type="EMBL" id="JACAZH010000021">
    <property type="protein sequence ID" value="KAF7344373.1"/>
    <property type="molecule type" value="Genomic_DNA"/>
</dbReference>
<evidence type="ECO:0000256" key="12">
    <source>
        <dbReference type="ARBA" id="ARBA00024056"/>
    </source>
</evidence>
<keyword evidence="17" id="KW-1185">Reference proteome</keyword>
<dbReference type="GO" id="GO:0006032">
    <property type="term" value="P:chitin catabolic process"/>
    <property type="evidence" value="ECO:0007669"/>
    <property type="project" value="UniProtKB-KW"/>
</dbReference>
<feature type="domain" description="NodB homology" evidence="15">
    <location>
        <begin position="182"/>
        <end position="372"/>
    </location>
</feature>
<dbReference type="PANTHER" id="PTHR10587">
    <property type="entry name" value="GLYCOSYL TRANSFERASE-RELATED"/>
    <property type="match status" value="1"/>
</dbReference>
<keyword evidence="8" id="KW-0170">Cobalt</keyword>
<keyword evidence="4" id="KW-0325">Glycoprotein</keyword>
<evidence type="ECO:0000259" key="15">
    <source>
        <dbReference type="PROSITE" id="PS51677"/>
    </source>
</evidence>
<sequence length="470" mass="50751">MEMEIIFMTGHAPLVSRRFSLFTLSSTHLHPAAPYTLGRATTPSETTKMRSTLLLSSVAALLLGSRADPTSAEENALTDPTAECAPYNYQPVTDAMNAGQFPPASTPVAGILANDAAGKAKFDSFSANIPNIQPKGVNGVIDTTIMSSYAPTDSDCWWTFSLCTTPKLSGLKPDWDIVPEPRSLGYGFDDGPNCSHNAFYDYMQQMKQKATVFYIGTNIVYEPLQAMRAAQDGHEICVHTWSHHPMTAFTNEQVFGELWYTMQMIKLVTGPPQGDVDDRVRYIAQQLGLQNILWKYDSNDWRVAAGEATPDQVQANYDYLIANVSAGTFNSAGTIMLTHELDNYTMQTAIDNYPKTEGGIRPHCPGPYWNFAEYVSGQAASPPASSGGSSATGGGSSPSGTASGSKSSGTTGAQGAASGSSAGVSLRLPPHRRRLPGLRSPRQLSGPTLRIWIFSHTLLAYYIPYPGTFI</sequence>
<dbReference type="InterPro" id="IPR011330">
    <property type="entry name" value="Glyco_hydro/deAcase_b/a-brl"/>
</dbReference>
<dbReference type="InterPro" id="IPR050248">
    <property type="entry name" value="Polysacc_deacetylase_ArnD"/>
</dbReference>
<feature type="region of interest" description="Disordered" evidence="14">
    <location>
        <begin position="380"/>
        <end position="441"/>
    </location>
</feature>
<keyword evidence="3" id="KW-1003">Cell membrane</keyword>
<evidence type="ECO:0000256" key="3">
    <source>
        <dbReference type="ARBA" id="ARBA00022475"/>
    </source>
</evidence>
<protein>
    <recommendedName>
        <fullName evidence="12">chitin deacetylase</fullName>
        <ecNumber evidence="12">3.5.1.41</ecNumber>
    </recommendedName>
</protein>
<dbReference type="Pfam" id="PF01522">
    <property type="entry name" value="Polysacc_deac_1"/>
    <property type="match status" value="1"/>
</dbReference>
<keyword evidence="5" id="KW-0146">Chitin degradation</keyword>
<evidence type="ECO:0000256" key="10">
    <source>
        <dbReference type="ARBA" id="ARBA00023316"/>
    </source>
</evidence>
<name>A0A8H6XME0_9AGAR</name>
<keyword evidence="4" id="KW-0336">GPI-anchor</keyword>
<keyword evidence="6" id="KW-0472">Membrane</keyword>
<dbReference type="Proteomes" id="UP000623467">
    <property type="component" value="Unassembled WGS sequence"/>
</dbReference>
<evidence type="ECO:0000256" key="13">
    <source>
        <dbReference type="ARBA" id="ARBA00048494"/>
    </source>
</evidence>
<evidence type="ECO:0000256" key="5">
    <source>
        <dbReference type="ARBA" id="ARBA00023024"/>
    </source>
</evidence>
<comment type="cofactor">
    <cofactor evidence="1">
        <name>Co(2+)</name>
        <dbReference type="ChEBI" id="CHEBI:48828"/>
    </cofactor>
</comment>
<evidence type="ECO:0000256" key="6">
    <source>
        <dbReference type="ARBA" id="ARBA00023136"/>
    </source>
</evidence>
<dbReference type="PANTHER" id="PTHR10587:SF98">
    <property type="entry name" value="CHITIN DEACETYLASE"/>
    <property type="match status" value="1"/>
</dbReference>
<reference evidence="16" key="1">
    <citation type="submission" date="2020-05" db="EMBL/GenBank/DDBJ databases">
        <title>Mycena genomes resolve the evolution of fungal bioluminescence.</title>
        <authorList>
            <person name="Tsai I.J."/>
        </authorList>
    </citation>
    <scope>NUCLEOTIDE SEQUENCE</scope>
    <source>
        <strain evidence="16">160909Yilan</strain>
    </source>
</reference>
<evidence type="ECO:0000256" key="4">
    <source>
        <dbReference type="ARBA" id="ARBA00022622"/>
    </source>
</evidence>
<evidence type="ECO:0000256" key="9">
    <source>
        <dbReference type="ARBA" id="ARBA00023288"/>
    </source>
</evidence>
<accession>A0A8H6XME0</accession>
<evidence type="ECO:0000256" key="8">
    <source>
        <dbReference type="ARBA" id="ARBA00023285"/>
    </source>
</evidence>
<keyword evidence="10" id="KW-0961">Cell wall biogenesis/degradation</keyword>
<dbReference type="Gene3D" id="3.20.20.370">
    <property type="entry name" value="Glycoside hydrolase/deacetylase"/>
    <property type="match status" value="1"/>
</dbReference>
<dbReference type="GO" id="GO:0071555">
    <property type="term" value="P:cell wall organization"/>
    <property type="evidence" value="ECO:0007669"/>
    <property type="project" value="UniProtKB-KW"/>
</dbReference>
<evidence type="ECO:0000313" key="17">
    <source>
        <dbReference type="Proteomes" id="UP000623467"/>
    </source>
</evidence>
<organism evidence="16 17">
    <name type="scientific">Mycena sanguinolenta</name>
    <dbReference type="NCBI Taxonomy" id="230812"/>
    <lineage>
        <taxon>Eukaryota</taxon>
        <taxon>Fungi</taxon>
        <taxon>Dikarya</taxon>
        <taxon>Basidiomycota</taxon>
        <taxon>Agaricomycotina</taxon>
        <taxon>Agaricomycetes</taxon>
        <taxon>Agaricomycetidae</taxon>
        <taxon>Agaricales</taxon>
        <taxon>Marasmiineae</taxon>
        <taxon>Mycenaceae</taxon>
        <taxon>Mycena</taxon>
    </lineage>
</organism>
<dbReference type="AlphaFoldDB" id="A0A8H6XME0"/>
<dbReference type="EC" id="3.5.1.41" evidence="12"/>
<dbReference type="OrthoDB" id="407355at2759"/>
<comment type="subcellular location">
    <subcellularLocation>
        <location evidence="2">Cell membrane</location>
        <topology evidence="2">Lipid-anchor</topology>
        <topology evidence="2">GPI-anchor</topology>
    </subcellularLocation>
</comment>
<dbReference type="GO" id="GO:0098552">
    <property type="term" value="C:side of membrane"/>
    <property type="evidence" value="ECO:0007669"/>
    <property type="project" value="UniProtKB-KW"/>
</dbReference>
<dbReference type="GO" id="GO:0004099">
    <property type="term" value="F:chitin deacetylase activity"/>
    <property type="evidence" value="ECO:0007669"/>
    <property type="project" value="UniProtKB-EC"/>
</dbReference>
<comment type="caution">
    <text evidence="16">The sequence shown here is derived from an EMBL/GenBank/DDBJ whole genome shotgun (WGS) entry which is preliminary data.</text>
</comment>
<dbReference type="InterPro" id="IPR002509">
    <property type="entry name" value="NODB_dom"/>
</dbReference>
<evidence type="ECO:0000256" key="1">
    <source>
        <dbReference type="ARBA" id="ARBA00001941"/>
    </source>
</evidence>
<evidence type="ECO:0000256" key="7">
    <source>
        <dbReference type="ARBA" id="ARBA00023277"/>
    </source>
</evidence>
<proteinExistence type="predicted"/>
<feature type="compositionally biased region" description="Low complexity" evidence="14">
    <location>
        <begin position="380"/>
        <end position="389"/>
    </location>
</feature>
<dbReference type="GO" id="GO:0000272">
    <property type="term" value="P:polysaccharide catabolic process"/>
    <property type="evidence" value="ECO:0007669"/>
    <property type="project" value="UniProtKB-KW"/>
</dbReference>
<keyword evidence="9" id="KW-0449">Lipoprotein</keyword>